<name>U4TI69_9LACO</name>
<dbReference type="HOGENOM" id="CLU_042013_2_0_9"/>
<keyword evidence="2" id="KW-1185">Reference proteome</keyword>
<dbReference type="AlphaFoldDB" id="U4TI69"/>
<evidence type="ECO:0000313" key="2">
    <source>
        <dbReference type="Proteomes" id="UP000030647"/>
    </source>
</evidence>
<reference evidence="2" key="1">
    <citation type="journal article" date="2013" name="Genome Announc.">
        <title>Whole-Genome Sequencing of Lactobacillus shenzhenensis Strain LY-73T.</title>
        <authorList>
            <person name="Lin Z."/>
            <person name="Liu Z."/>
            <person name="Yang R."/>
            <person name="Zou Y."/>
            <person name="Wan D."/>
            <person name="Chen J."/>
            <person name="Guo M."/>
            <person name="Zhao J."/>
            <person name="Fang C."/>
            <person name="Yang R."/>
            <person name="Liu F."/>
        </authorList>
    </citation>
    <scope>NUCLEOTIDE SEQUENCE [LARGE SCALE GENOMIC DNA]</scope>
    <source>
        <strain evidence="2">LY-73</strain>
    </source>
</reference>
<dbReference type="Gene3D" id="3.30.420.280">
    <property type="match status" value="1"/>
</dbReference>
<accession>U4TI69</accession>
<dbReference type="Pfam" id="PF03237">
    <property type="entry name" value="Terminase_6N"/>
    <property type="match status" value="1"/>
</dbReference>
<dbReference type="InterPro" id="IPR052380">
    <property type="entry name" value="Viral_DNA_packaging_terminase"/>
</dbReference>
<dbReference type="Proteomes" id="UP000030647">
    <property type="component" value="Unassembled WGS sequence"/>
</dbReference>
<dbReference type="EMBL" id="KI271612">
    <property type="protein sequence ID" value="ERL63849.1"/>
    <property type="molecule type" value="Genomic_DNA"/>
</dbReference>
<dbReference type="eggNOG" id="COG1783">
    <property type="taxonomic scope" value="Bacteria"/>
</dbReference>
<protein>
    <submittedName>
        <fullName evidence="1">Uncharacterized protein</fullName>
    </submittedName>
</protein>
<dbReference type="InterPro" id="IPR006437">
    <property type="entry name" value="Phage_terminase_lsu"/>
</dbReference>
<dbReference type="PANTHER" id="PTHR39184:SF1">
    <property type="entry name" value="PBSX PHAGE TERMINASE LARGE SUBUNIT"/>
    <property type="match status" value="1"/>
</dbReference>
<dbReference type="Gene3D" id="3.40.50.300">
    <property type="entry name" value="P-loop containing nucleotide triphosphate hydrolases"/>
    <property type="match status" value="1"/>
</dbReference>
<dbReference type="PANTHER" id="PTHR39184">
    <property type="match status" value="1"/>
</dbReference>
<dbReference type="InterPro" id="IPR027417">
    <property type="entry name" value="P-loop_NTPase"/>
</dbReference>
<organism evidence="1 2">
    <name type="scientific">Schleiferilactobacillus shenzhenensis LY-73</name>
    <dbReference type="NCBI Taxonomy" id="1231336"/>
    <lineage>
        <taxon>Bacteria</taxon>
        <taxon>Bacillati</taxon>
        <taxon>Bacillota</taxon>
        <taxon>Bacilli</taxon>
        <taxon>Lactobacillales</taxon>
        <taxon>Lactobacillaceae</taxon>
        <taxon>Schleiferilactobacillus</taxon>
    </lineage>
</organism>
<gene>
    <name evidence="1" type="ORF">L248_2142</name>
</gene>
<dbReference type="STRING" id="1231336.L248_2142"/>
<proteinExistence type="predicted"/>
<sequence>MQLAMTDMFTPKQLQVLDSQHDDSWFLRICDGAVRSGKTYVDNVTFLLELMRVKEIANKEKVKEPQYILAGTSSGTIQTNILQELSNDFGIEFSFDRHNSFKLFGVKVIQCFTGNIAGLRQVRGMTAYGAYVNEATLANHEVFQEIIDRCSKPGARIICDTNPDQPKHWLKTDYIDKDNDSIIRFHFTIEDNTFLPQSYIDHLKETTPTGMFYDRAIRGLWVANEGMVYSNFDAETMEITQTEFRRRTEHQMLTYYCGVDWGYQHKGVILLVAEAPDGTRYQLFDRTAQFKEIDYWVSVAREIAAKYGRNIPFYCDSARPEHVARFRREGFNAINGYKNRQDGIENVAKAYSSNKLYIVKEGDNAFSDEVYSYVWDEKTGEPVKVNDDVMDAQRYAIATRIKLLQLPHNASYEAQAAMLRKYGL</sequence>
<evidence type="ECO:0000313" key="1">
    <source>
        <dbReference type="EMBL" id="ERL63849.1"/>
    </source>
</evidence>
<dbReference type="NCBIfam" id="TIGR01547">
    <property type="entry name" value="phage_term_2"/>
    <property type="match status" value="1"/>
</dbReference>